<sequence length="335" mass="37724">MIPTAASILDNNSVTATLTGPKTLVMKIEGRNVSILHGELMGLITALALSNPSDNASVLYTDHLNSVCLIDDSRTAVEQQTQLHGMNGHTYYQWILMLTNTNPLKIVYTPGHSTEVSEPAHMNFEAAHYASSAQRYLNDVPVAPIPTFFMDDFTLFSNNDRWIKLNIHNYVAKSQIQCAATLAATTNHERMVLQLYDPKPPTRIFLYARARFRAPDAEWDNTMANELITCTNDKLAEKGIEEISRNNLLATVKSLFTNNASVWPLQYSAYFLGHIPKFDHKILSVKDPDNNMADKHLAHHLAADWHLASIRLAGRIWGDWQQAMVMITNTHRRGR</sequence>
<protein>
    <submittedName>
        <fullName evidence="1">Uncharacterized protein</fullName>
    </submittedName>
</protein>
<dbReference type="Proteomes" id="UP001218218">
    <property type="component" value="Unassembled WGS sequence"/>
</dbReference>
<dbReference type="EMBL" id="JARIHO010000003">
    <property type="protein sequence ID" value="KAJ7364278.1"/>
    <property type="molecule type" value="Genomic_DNA"/>
</dbReference>
<evidence type="ECO:0000313" key="1">
    <source>
        <dbReference type="EMBL" id="KAJ7364278.1"/>
    </source>
</evidence>
<name>A0AAD7APJ2_9AGAR</name>
<organism evidence="1 2">
    <name type="scientific">Mycena albidolilacea</name>
    <dbReference type="NCBI Taxonomy" id="1033008"/>
    <lineage>
        <taxon>Eukaryota</taxon>
        <taxon>Fungi</taxon>
        <taxon>Dikarya</taxon>
        <taxon>Basidiomycota</taxon>
        <taxon>Agaricomycotina</taxon>
        <taxon>Agaricomycetes</taxon>
        <taxon>Agaricomycetidae</taxon>
        <taxon>Agaricales</taxon>
        <taxon>Marasmiineae</taxon>
        <taxon>Mycenaceae</taxon>
        <taxon>Mycena</taxon>
    </lineage>
</organism>
<accession>A0AAD7APJ2</accession>
<gene>
    <name evidence="1" type="ORF">DFH08DRAFT_949882</name>
</gene>
<reference evidence="1" key="1">
    <citation type="submission" date="2023-03" db="EMBL/GenBank/DDBJ databases">
        <title>Massive genome expansion in bonnet fungi (Mycena s.s.) driven by repeated elements and novel gene families across ecological guilds.</title>
        <authorList>
            <consortium name="Lawrence Berkeley National Laboratory"/>
            <person name="Harder C.B."/>
            <person name="Miyauchi S."/>
            <person name="Viragh M."/>
            <person name="Kuo A."/>
            <person name="Thoen E."/>
            <person name="Andreopoulos B."/>
            <person name="Lu D."/>
            <person name="Skrede I."/>
            <person name="Drula E."/>
            <person name="Henrissat B."/>
            <person name="Morin E."/>
            <person name="Kohler A."/>
            <person name="Barry K."/>
            <person name="LaButti K."/>
            <person name="Morin E."/>
            <person name="Salamov A."/>
            <person name="Lipzen A."/>
            <person name="Mereny Z."/>
            <person name="Hegedus B."/>
            <person name="Baldrian P."/>
            <person name="Stursova M."/>
            <person name="Weitz H."/>
            <person name="Taylor A."/>
            <person name="Grigoriev I.V."/>
            <person name="Nagy L.G."/>
            <person name="Martin F."/>
            <person name="Kauserud H."/>
        </authorList>
    </citation>
    <scope>NUCLEOTIDE SEQUENCE</scope>
    <source>
        <strain evidence="1">CBHHK002</strain>
    </source>
</reference>
<evidence type="ECO:0000313" key="2">
    <source>
        <dbReference type="Proteomes" id="UP001218218"/>
    </source>
</evidence>
<keyword evidence="2" id="KW-1185">Reference proteome</keyword>
<comment type="caution">
    <text evidence="1">The sequence shown here is derived from an EMBL/GenBank/DDBJ whole genome shotgun (WGS) entry which is preliminary data.</text>
</comment>
<proteinExistence type="predicted"/>
<dbReference type="AlphaFoldDB" id="A0AAD7APJ2"/>